<evidence type="ECO:0000256" key="3">
    <source>
        <dbReference type="PIRSR" id="PIRSR018063-50"/>
    </source>
</evidence>
<proteinExistence type="predicted"/>
<dbReference type="InterPro" id="IPR009078">
    <property type="entry name" value="Ferritin-like_SF"/>
</dbReference>
<reference evidence="6 8" key="1">
    <citation type="submission" date="2014-07" db="EMBL/GenBank/DDBJ databases">
        <title>Porphyromonadaceae bacterium OUH 308042 = ATCC BAA-2681 = DSM 28342 draft genome.</title>
        <authorList>
            <person name="Sydenham T.V."/>
            <person name="Hasman H."/>
            <person name="Justensen U.S."/>
        </authorList>
    </citation>
    <scope>NUCLEOTIDE SEQUENCE [LARGE SCALE GENOMIC DNA]</scope>
    <source>
        <strain evidence="6 8">OUH 308042</strain>
    </source>
</reference>
<feature type="binding site" evidence="3">
    <location>
        <position position="149"/>
    </location>
    <ligand>
        <name>Fe cation</name>
        <dbReference type="ChEBI" id="CHEBI:24875"/>
    </ligand>
</feature>
<feature type="binding site" evidence="3">
    <location>
        <position position="146"/>
    </location>
    <ligand>
        <name>Fe cation</name>
        <dbReference type="ChEBI" id="CHEBI:24875"/>
    </ligand>
</feature>
<dbReference type="PANTHER" id="PTHR30295">
    <property type="entry name" value="BACTERIOFERRITIN"/>
    <property type="match status" value="1"/>
</dbReference>
<feature type="binding site" evidence="3">
    <location>
        <position position="65"/>
    </location>
    <ligand>
        <name>Fe cation</name>
        <dbReference type="ChEBI" id="CHEBI:24875"/>
    </ligand>
</feature>
<organism evidence="6 8">
    <name type="scientific">Sanguibacteroides justesenii</name>
    <dbReference type="NCBI Taxonomy" id="1547597"/>
    <lineage>
        <taxon>Bacteria</taxon>
        <taxon>Pseudomonadati</taxon>
        <taxon>Bacteroidota</taxon>
        <taxon>Bacteroidia</taxon>
        <taxon>Bacteroidales</taxon>
        <taxon>Porphyromonadaceae</taxon>
        <taxon>Sanguibacteroides</taxon>
    </lineage>
</organism>
<dbReference type="PANTHER" id="PTHR30295:SF1">
    <property type="entry name" value="DNA PROTECTION DURING STARVATION PROTEIN"/>
    <property type="match status" value="1"/>
</dbReference>
<evidence type="ECO:0000313" key="6">
    <source>
        <dbReference type="EMBL" id="KIO44977.1"/>
    </source>
</evidence>
<dbReference type="Gene3D" id="1.20.1260.10">
    <property type="match status" value="1"/>
</dbReference>
<evidence type="ECO:0000313" key="5">
    <source>
        <dbReference type="EMBL" id="KIO43264.1"/>
    </source>
</evidence>
<dbReference type="EMBL" id="JPIT01000032">
    <property type="protein sequence ID" value="KIO43264.1"/>
    <property type="molecule type" value="Genomic_DNA"/>
</dbReference>
<accession>A0A0C3NFR7</accession>
<keyword evidence="1" id="KW-0409">Iron storage</keyword>
<keyword evidence="3" id="KW-0479">Metal-binding</keyword>
<comment type="caution">
    <text evidence="6">The sequence shown here is derived from an EMBL/GenBank/DDBJ whole genome shotgun (WGS) entry which is preliminary data.</text>
</comment>
<dbReference type="GO" id="GO:0020037">
    <property type="term" value="F:heme binding"/>
    <property type="evidence" value="ECO:0007669"/>
    <property type="project" value="TreeGrafter"/>
</dbReference>
<feature type="binding site" evidence="3">
    <location>
        <position position="114"/>
    </location>
    <ligand>
        <name>Fe cation</name>
        <dbReference type="ChEBI" id="CHEBI:24875"/>
    </ligand>
</feature>
<evidence type="ECO:0000256" key="1">
    <source>
        <dbReference type="ARBA" id="ARBA00022434"/>
    </source>
</evidence>
<keyword evidence="2 3" id="KW-0408">Iron</keyword>
<dbReference type="RefSeq" id="WP_041504371.1">
    <property type="nucleotide sequence ID" value="NZ_JPIT01000032.1"/>
</dbReference>
<dbReference type="PIRSF" id="PIRSF018063">
    <property type="entry name" value="Ferrtn_UCP018063"/>
    <property type="match status" value="1"/>
</dbReference>
<feature type="binding site" evidence="3">
    <location>
        <position position="29"/>
    </location>
    <ligand>
        <name>Fe cation</name>
        <dbReference type="ChEBI" id="CHEBI:24875"/>
    </ligand>
</feature>
<dbReference type="InterPro" id="IPR014490">
    <property type="entry name" value="Dps-like"/>
</dbReference>
<dbReference type="GO" id="GO:0008199">
    <property type="term" value="F:ferric iron binding"/>
    <property type="evidence" value="ECO:0007669"/>
    <property type="project" value="InterPro"/>
</dbReference>
<evidence type="ECO:0000256" key="2">
    <source>
        <dbReference type="ARBA" id="ARBA00023004"/>
    </source>
</evidence>
<evidence type="ECO:0000313" key="8">
    <source>
        <dbReference type="Proteomes" id="UP000031980"/>
    </source>
</evidence>
<keyword evidence="8" id="KW-1185">Reference proteome</keyword>
<evidence type="ECO:0000313" key="7">
    <source>
        <dbReference type="Proteomes" id="UP000031937"/>
    </source>
</evidence>
<dbReference type="Proteomes" id="UP000031937">
    <property type="component" value="Unassembled WGS sequence"/>
</dbReference>
<dbReference type="EMBL" id="JPIU01000038">
    <property type="protein sequence ID" value="KIO44977.1"/>
    <property type="molecule type" value="Genomic_DNA"/>
</dbReference>
<feature type="domain" description="Ferritin-like diiron" evidence="4">
    <location>
        <begin position="12"/>
        <end position="164"/>
    </location>
</feature>
<dbReference type="Proteomes" id="UP000031980">
    <property type="component" value="Unassembled WGS sequence"/>
</dbReference>
<dbReference type="InterPro" id="IPR009040">
    <property type="entry name" value="Ferritin-like_diiron"/>
</dbReference>
<dbReference type="InterPro" id="IPR012347">
    <property type="entry name" value="Ferritin-like"/>
</dbReference>
<name>A0A0C3NFR7_9PORP</name>
<dbReference type="SUPFAM" id="SSF47240">
    <property type="entry name" value="Ferritin-like"/>
    <property type="match status" value="1"/>
</dbReference>
<dbReference type="InterPro" id="IPR008331">
    <property type="entry name" value="Ferritin_DPS_dom"/>
</dbReference>
<dbReference type="GO" id="GO:0004322">
    <property type="term" value="F:ferroxidase activity"/>
    <property type="evidence" value="ECO:0007669"/>
    <property type="project" value="TreeGrafter"/>
</dbReference>
<dbReference type="Pfam" id="PF00210">
    <property type="entry name" value="Ferritin"/>
    <property type="match status" value="1"/>
</dbReference>
<dbReference type="CDD" id="cd01052">
    <property type="entry name" value="DPSL"/>
    <property type="match status" value="1"/>
</dbReference>
<dbReference type="AlphaFoldDB" id="A0A0C3NFR7"/>
<gene>
    <name evidence="6" type="ORF">BA92_08155</name>
    <name evidence="5" type="ORF">IE90_13760</name>
</gene>
<dbReference type="OrthoDB" id="9800505at2"/>
<dbReference type="PROSITE" id="PS50905">
    <property type="entry name" value="FERRITIN_LIKE"/>
    <property type="match status" value="1"/>
</dbReference>
<reference evidence="5 7" key="2">
    <citation type="submission" date="2014-07" db="EMBL/GenBank/DDBJ databases">
        <title>Porphyromonadaceae bacterium OUH 334697 = ATCC BAA-2682 = DSM 28341 draft genome.</title>
        <authorList>
            <person name="Sydenham T.V."/>
            <person name="Hasman H."/>
            <person name="Justesen U.S."/>
        </authorList>
    </citation>
    <scope>NUCLEOTIDE SEQUENCE [LARGE SCALE GENOMIC DNA]</scope>
    <source>
        <strain evidence="5 7">OUH 334697</strain>
    </source>
</reference>
<dbReference type="GO" id="GO:0006879">
    <property type="term" value="P:intracellular iron ion homeostasis"/>
    <property type="evidence" value="ECO:0007669"/>
    <property type="project" value="UniProtKB-KW"/>
</dbReference>
<dbReference type="GO" id="GO:0005829">
    <property type="term" value="C:cytosol"/>
    <property type="evidence" value="ECO:0007669"/>
    <property type="project" value="TreeGrafter"/>
</dbReference>
<protein>
    <submittedName>
        <fullName evidence="6">Ferritin</fullName>
    </submittedName>
</protein>
<dbReference type="InterPro" id="IPR033921">
    <property type="entry name" value="DPSL_diiron-bd_dom"/>
</dbReference>
<evidence type="ECO:0000259" key="4">
    <source>
        <dbReference type="PROSITE" id="PS50905"/>
    </source>
</evidence>
<sequence>MAKESVKILQGKLDVECLISQLNAALSEEWLAYYQYWVGALVVEGTMRANVQGEFEEHAEEERKHAQMIAKRIMELEGEPVLNPENWFKLAKCKYVTPKDFDSVSLLKDNVASERCAILRYQEIAEFTDGKDFTTCDIVKKILAEEEEHEQDLQDYLTDIVRMKKSLLAK</sequence>